<feature type="domain" description="Nudix hydrolase" evidence="2">
    <location>
        <begin position="17"/>
        <end position="147"/>
    </location>
</feature>
<evidence type="ECO:0000313" key="3">
    <source>
        <dbReference type="EMBL" id="MBE1460067.1"/>
    </source>
</evidence>
<dbReference type="EMBL" id="JADBDY010000001">
    <property type="protein sequence ID" value="MBE1460067.1"/>
    <property type="molecule type" value="Genomic_DNA"/>
</dbReference>
<dbReference type="PROSITE" id="PS00893">
    <property type="entry name" value="NUDIX_BOX"/>
    <property type="match status" value="1"/>
</dbReference>
<dbReference type="PANTHER" id="PTHR21340:SF0">
    <property type="entry name" value="BIS(5'-NUCLEOSYL)-TETRAPHOSPHATASE [ASYMMETRICAL]"/>
    <property type="match status" value="1"/>
</dbReference>
<dbReference type="SUPFAM" id="SSF55811">
    <property type="entry name" value="Nudix"/>
    <property type="match status" value="1"/>
</dbReference>
<dbReference type="RefSeq" id="WP_229826037.1">
    <property type="nucleotide sequence ID" value="NZ_BMXJ01000001.1"/>
</dbReference>
<sequence length="314" mass="34634">MTSAFPPRDTAVGGYLEPIRAAGAVLWRDSSQGREVVLVRRPDRDDWTLPKGKLKNGEHPVIGAVREVEEETGLTPVMGRRLPPQRYLKDGWPKQVEWWAATPAQPGGTIDYEPNEEVEAVEWVPVGAARERLTYDHDVRVLDNFRAGPARTFPVVLLRHLSAGEKRAWNGDDLLRPLDGTGRADALALPRVLAAYGRPRAVSSSAARCTESLLPYTVECDVPMRTERAFTVGREGKGYEVEEAKEEFGRILAEGLPTVVCTHGELVPHLMTEALTLLGAPLSQQRSLRKGSFWVVHVSSDGALAGVERHAVRE</sequence>
<dbReference type="SUPFAM" id="SSF53254">
    <property type="entry name" value="Phosphoglycerate mutase-like"/>
    <property type="match status" value="1"/>
</dbReference>
<dbReference type="Pfam" id="PF00293">
    <property type="entry name" value="NUDIX"/>
    <property type="match status" value="1"/>
</dbReference>
<evidence type="ECO:0000256" key="1">
    <source>
        <dbReference type="ARBA" id="ARBA00022801"/>
    </source>
</evidence>
<dbReference type="Gene3D" id="3.90.79.10">
    <property type="entry name" value="Nucleoside Triphosphate Pyrophosphohydrolase"/>
    <property type="match status" value="1"/>
</dbReference>
<dbReference type="PROSITE" id="PS51462">
    <property type="entry name" value="NUDIX"/>
    <property type="match status" value="1"/>
</dbReference>
<dbReference type="GO" id="GO:0035539">
    <property type="term" value="F:8-oxo-7,8-dihydrodeoxyguanosine triphosphate pyrophosphatase activity"/>
    <property type="evidence" value="ECO:0007669"/>
    <property type="project" value="UniProtKB-EC"/>
</dbReference>
<organism evidence="3 4">
    <name type="scientific">Nocardiopsis terrae</name>
    <dbReference type="NCBI Taxonomy" id="372655"/>
    <lineage>
        <taxon>Bacteria</taxon>
        <taxon>Bacillati</taxon>
        <taxon>Actinomycetota</taxon>
        <taxon>Actinomycetes</taxon>
        <taxon>Streptosporangiales</taxon>
        <taxon>Nocardiopsidaceae</taxon>
        <taxon>Nocardiopsis</taxon>
    </lineage>
</organism>
<reference evidence="3 4" key="1">
    <citation type="submission" date="2020-10" db="EMBL/GenBank/DDBJ databases">
        <title>Sequencing the genomes of 1000 actinobacteria strains.</title>
        <authorList>
            <person name="Klenk H.-P."/>
        </authorList>
    </citation>
    <scope>NUCLEOTIDE SEQUENCE [LARGE SCALE GENOMIC DNA]</scope>
    <source>
        <strain evidence="3 4">DSM 45157</strain>
    </source>
</reference>
<comment type="caution">
    <text evidence="3">The sequence shown here is derived from an EMBL/GenBank/DDBJ whole genome shotgun (WGS) entry which is preliminary data.</text>
</comment>
<dbReference type="InterPro" id="IPR015797">
    <property type="entry name" value="NUDIX_hydrolase-like_dom_sf"/>
</dbReference>
<gene>
    <name evidence="3" type="ORF">H4W79_004281</name>
</gene>
<dbReference type="PANTHER" id="PTHR21340">
    <property type="entry name" value="DIADENOSINE 5,5-P1,P4-TETRAPHOSPHATE PYROPHOSPHOHYDROLASE MUTT"/>
    <property type="match status" value="1"/>
</dbReference>
<evidence type="ECO:0000259" key="2">
    <source>
        <dbReference type="PROSITE" id="PS51462"/>
    </source>
</evidence>
<keyword evidence="4" id="KW-1185">Reference proteome</keyword>
<dbReference type="InterPro" id="IPR000086">
    <property type="entry name" value="NUDIX_hydrolase_dom"/>
</dbReference>
<dbReference type="EC" id="3.6.1.55" evidence="3"/>
<accession>A0ABR9HM53</accession>
<dbReference type="CDD" id="cd03673">
    <property type="entry name" value="NUDIX_Ap6A_hydrolase"/>
    <property type="match status" value="1"/>
</dbReference>
<evidence type="ECO:0000313" key="4">
    <source>
        <dbReference type="Proteomes" id="UP000598217"/>
    </source>
</evidence>
<dbReference type="Proteomes" id="UP000598217">
    <property type="component" value="Unassembled WGS sequence"/>
</dbReference>
<name>A0ABR9HM53_9ACTN</name>
<dbReference type="InterPro" id="IPR029033">
    <property type="entry name" value="His_PPase_superfam"/>
</dbReference>
<keyword evidence="1 3" id="KW-0378">Hydrolase</keyword>
<dbReference type="InterPro" id="IPR020084">
    <property type="entry name" value="NUDIX_hydrolase_CS"/>
</dbReference>
<protein>
    <submittedName>
        <fullName evidence="3">8-oxo-dGTP diphosphatase</fullName>
        <ecNumber evidence="3">3.6.1.55</ecNumber>
    </submittedName>
</protein>
<dbReference type="InterPro" id="IPR051325">
    <property type="entry name" value="Nudix_hydrolase_domain"/>
</dbReference>
<dbReference type="Gene3D" id="3.40.50.1240">
    <property type="entry name" value="Phosphoglycerate mutase-like"/>
    <property type="match status" value="1"/>
</dbReference>
<proteinExistence type="predicted"/>